<proteinExistence type="predicted"/>
<dbReference type="KEGG" id="sdeo:D0436_04815"/>
<protein>
    <submittedName>
        <fullName evidence="1">Uncharacterized protein</fullName>
    </submittedName>
</protein>
<dbReference type="RefSeq" id="WP_208661648.1">
    <property type="nucleotide sequence ID" value="NZ_CP031775.2"/>
</dbReference>
<name>A0A5B8QVC3_9GAMM</name>
<gene>
    <name evidence="1" type="ORF">D0436_04815</name>
</gene>
<dbReference type="Proteomes" id="UP000321124">
    <property type="component" value="Chromosome"/>
</dbReference>
<reference evidence="1 2" key="1">
    <citation type="journal article" date="2019" name="Ecotoxicol. Environ. Saf.">
        <title>Microbial characterization of heavy metal resistant bacterial strains isolated from an electroplating wastewater treatment plant.</title>
        <authorList>
            <person name="Cai X."/>
            <person name="Zheng X."/>
            <person name="Zhang D."/>
            <person name="Iqbal W."/>
            <person name="Liu C."/>
            <person name="Yang B."/>
            <person name="Zhao X."/>
            <person name="Lu X."/>
            <person name="Mao Y."/>
        </authorList>
    </citation>
    <scope>NUCLEOTIDE SEQUENCE [LARGE SCALE GENOMIC DNA]</scope>
    <source>
        <strain evidence="1 2">Ni1-3</strain>
    </source>
</reference>
<evidence type="ECO:0000313" key="2">
    <source>
        <dbReference type="Proteomes" id="UP000321124"/>
    </source>
</evidence>
<sequence length="151" mass="16717">MYRTIELMPFGVLRAKGRSKVWQTSLSIPYLGGDFQLVIHGDANGPSASQRTALTLLIEPSEALRDEIATKVIEFIHACNIVPVEFKVDVATVWSLLTPELIEVHTSHEYAYGEGELGTNAISIGYLTPWTNEQLIQVPFLNGKIGVIYSE</sequence>
<organism evidence="1 2">
    <name type="scientific">Shewanella decolorationis</name>
    <dbReference type="NCBI Taxonomy" id="256839"/>
    <lineage>
        <taxon>Bacteria</taxon>
        <taxon>Pseudomonadati</taxon>
        <taxon>Pseudomonadota</taxon>
        <taxon>Gammaproteobacteria</taxon>
        <taxon>Alteromonadales</taxon>
        <taxon>Shewanellaceae</taxon>
        <taxon>Shewanella</taxon>
    </lineage>
</organism>
<evidence type="ECO:0000313" key="1">
    <source>
        <dbReference type="EMBL" id="QDZ89846.1"/>
    </source>
</evidence>
<dbReference type="EMBL" id="CP031775">
    <property type="protein sequence ID" value="QDZ89846.1"/>
    <property type="molecule type" value="Genomic_DNA"/>
</dbReference>
<dbReference type="AlphaFoldDB" id="A0A5B8QVC3"/>
<accession>A0A5B8QVC3</accession>